<dbReference type="FunFam" id="3.30.420.10:FF:000033">
    <property type="entry name" value="Exodeoxyribonuclease I"/>
    <property type="match status" value="1"/>
</dbReference>
<evidence type="ECO:0000256" key="1">
    <source>
        <dbReference type="ARBA" id="ARBA00000563"/>
    </source>
</evidence>
<organism evidence="18 19">
    <name type="scientific">Dyella solisilvae</name>
    <dbReference type="NCBI Taxonomy" id="1920168"/>
    <lineage>
        <taxon>Bacteria</taxon>
        <taxon>Pseudomonadati</taxon>
        <taxon>Pseudomonadota</taxon>
        <taxon>Gammaproteobacteria</taxon>
        <taxon>Lysobacterales</taxon>
        <taxon>Rhodanobacteraceae</taxon>
        <taxon>Dyella</taxon>
    </lineage>
</organism>
<dbReference type="PROSITE" id="PS51785">
    <property type="entry name" value="EXOI_C"/>
    <property type="match status" value="1"/>
</dbReference>
<dbReference type="PROSITE" id="PS51784">
    <property type="entry name" value="EXOI_SH3"/>
    <property type="match status" value="1"/>
</dbReference>
<feature type="domain" description="ExoI C-terminal" evidence="17">
    <location>
        <begin position="353"/>
        <end position="474"/>
    </location>
</feature>
<keyword evidence="11 13" id="KW-0234">DNA repair</keyword>
<comment type="catalytic activity">
    <reaction evidence="1 13">
        <text>Exonucleolytic cleavage in the 3'- to 5'-direction to yield nucleoside 5'-phosphates.</text>
        <dbReference type="EC" id="3.1.11.1"/>
    </reaction>
</comment>
<keyword evidence="4 13" id="KW-0540">Nuclease</keyword>
<comment type="caution">
    <text evidence="18">The sequence shown here is derived from an EMBL/GenBank/DDBJ whole genome shotgun (WGS) entry which is preliminary data.</text>
</comment>
<dbReference type="InterPro" id="IPR013620">
    <property type="entry name" value="Exonuc_1_SH3"/>
</dbReference>
<evidence type="ECO:0000256" key="7">
    <source>
        <dbReference type="ARBA" id="ARBA00022801"/>
    </source>
</evidence>
<feature type="binding site" evidence="15">
    <location>
        <position position="8"/>
    </location>
    <ligand>
        <name>Mg(2+)</name>
        <dbReference type="ChEBI" id="CHEBI:18420"/>
        <label>1</label>
    </ligand>
</feature>
<dbReference type="InterPro" id="IPR038649">
    <property type="entry name" value="EXOI_SH3_sf"/>
</dbReference>
<dbReference type="GO" id="GO:0046872">
    <property type="term" value="F:metal ion binding"/>
    <property type="evidence" value="ECO:0007669"/>
    <property type="project" value="UniProtKB-KW"/>
</dbReference>
<dbReference type="OrthoDB" id="9763470at2"/>
<feature type="domain" description="ExoI SH3-like" evidence="16">
    <location>
        <begin position="195"/>
        <end position="349"/>
    </location>
</feature>
<keyword evidence="10" id="KW-0238">DNA-binding</keyword>
<dbReference type="EMBL" id="QQSY01000001">
    <property type="protein sequence ID" value="RDI99468.1"/>
    <property type="molecule type" value="Genomic_DNA"/>
</dbReference>
<evidence type="ECO:0000256" key="12">
    <source>
        <dbReference type="ARBA" id="ARBA00046792"/>
    </source>
</evidence>
<accession>A0A370K9Y8</accession>
<protein>
    <recommendedName>
        <fullName evidence="3 13">Exodeoxyribonuclease I</fullName>
        <ecNumber evidence="2 13">3.1.11.1</ecNumber>
    </recommendedName>
</protein>
<dbReference type="PANTHER" id="PTHR11046">
    <property type="entry name" value="OLIGORIBONUCLEASE, MITOCHONDRIAL"/>
    <property type="match status" value="1"/>
</dbReference>
<evidence type="ECO:0000256" key="6">
    <source>
        <dbReference type="ARBA" id="ARBA00022763"/>
    </source>
</evidence>
<keyword evidence="5 15" id="KW-0479">Metal-binding</keyword>
<dbReference type="InterPro" id="IPR023607">
    <property type="entry name" value="Exodeoxyribonuclease_I"/>
</dbReference>
<dbReference type="GO" id="GO:0008310">
    <property type="term" value="F:single-stranded DNA 3'-5' DNA exonuclease activity"/>
    <property type="evidence" value="ECO:0007669"/>
    <property type="project" value="UniProtKB-EC"/>
</dbReference>
<dbReference type="Gene3D" id="1.10.287.1240">
    <property type="match status" value="1"/>
</dbReference>
<keyword evidence="8 13" id="KW-0269">Exonuclease</keyword>
<evidence type="ECO:0000256" key="9">
    <source>
        <dbReference type="ARBA" id="ARBA00022842"/>
    </source>
</evidence>
<evidence type="ECO:0000313" key="18">
    <source>
        <dbReference type="EMBL" id="RDI99468.1"/>
    </source>
</evidence>
<keyword evidence="9 15" id="KW-0460">Magnesium</keyword>
<dbReference type="InterPro" id="IPR022894">
    <property type="entry name" value="Oligoribonuclease"/>
</dbReference>
<dbReference type="Pfam" id="PF26016">
    <property type="entry name" value="ExoI_C"/>
    <property type="match status" value="1"/>
</dbReference>
<dbReference type="InterPro" id="IPR012337">
    <property type="entry name" value="RNaseH-like_sf"/>
</dbReference>
<feature type="binding site" evidence="14">
    <location>
        <position position="10"/>
    </location>
    <ligand>
        <name>substrate</name>
    </ligand>
</feature>
<evidence type="ECO:0000259" key="17">
    <source>
        <dbReference type="PROSITE" id="PS51785"/>
    </source>
</evidence>
<sequence>MQTFFWHDYETFGADPWRDRPVQFAGIRTDLELEIVGEPVMFFGKPPREMPPHPEACLITGITPQQAESEGVIEADFAARVHEQLAQPGTCGVGYNSLRFDDEVTRQLLYRNMFEPYGREWENGNSRWDLIDLVRMCQALRPEGIAWPTREDGAPSFKLEHLAAANHLEQERAHDALSDVHALIGLARLIRVRQPRLWDWYLGLRRKQRVFELLDVATMTPLVHVSSRYPSSRHCLAVIAPLAAHPTRPAEVIVYDLSVDPSNLLALDEEEIADRVFTARADLPEGVERIPLRTVRANRAPALAPLSVLKGVDLERLQIDLDRVQAHRDLLASADGLAGKLRRVFQRAADLPPAEDPELALYGGFLPDADKRLLAEVRGTPPGQLGNRDFPFRDARYPELLFRYRARNWPELLNAEEQARWARFRHERLHKHSPLTGLTLDEYFTRIAELRADPARQDKLALLDQLQLWGEQLAAESTPLSV</sequence>
<dbReference type="PIRSF" id="PIRSF000977">
    <property type="entry name" value="Exodeoxyribonuclease_I"/>
    <property type="match status" value="1"/>
</dbReference>
<reference evidence="18 19" key="1">
    <citation type="submission" date="2018-07" db="EMBL/GenBank/DDBJ databases">
        <title>Dyella solisilvae sp. nov., isolated from the pine and broad-leaved mixed forest soil.</title>
        <authorList>
            <person name="Gao Z."/>
            <person name="Qiu L."/>
        </authorList>
    </citation>
    <scope>NUCLEOTIDE SEQUENCE [LARGE SCALE GENOMIC DNA]</scope>
    <source>
        <strain evidence="18 19">DHG54</strain>
    </source>
</reference>
<comment type="cofactor">
    <cofactor evidence="15">
        <name>Mg(2+)</name>
        <dbReference type="ChEBI" id="CHEBI:18420"/>
    </cofactor>
    <text evidence="15">Binds 2 Mg(2+) ions per monomer.</text>
</comment>
<evidence type="ECO:0000256" key="5">
    <source>
        <dbReference type="ARBA" id="ARBA00022723"/>
    </source>
</evidence>
<evidence type="ECO:0000256" key="4">
    <source>
        <dbReference type="ARBA" id="ARBA00022722"/>
    </source>
</evidence>
<evidence type="ECO:0000256" key="3">
    <source>
        <dbReference type="ARBA" id="ARBA00019900"/>
    </source>
</evidence>
<dbReference type="EC" id="3.1.11.1" evidence="2 13"/>
<dbReference type="InterPro" id="IPR058561">
    <property type="entry name" value="Exonuc_1_C"/>
</dbReference>
<keyword evidence="6 13" id="KW-0227">DNA damage</keyword>
<dbReference type="Gene3D" id="3.30.1520.20">
    <property type="entry name" value="Exonuclease ExoI, domain 2"/>
    <property type="match status" value="1"/>
</dbReference>
<name>A0A370K9Y8_9GAMM</name>
<dbReference type="GO" id="GO:0000175">
    <property type="term" value="F:3'-5'-RNA exonuclease activity"/>
    <property type="evidence" value="ECO:0007669"/>
    <property type="project" value="InterPro"/>
</dbReference>
<dbReference type="Pfam" id="PF08411">
    <property type="entry name" value="ExoI_SH3"/>
    <property type="match status" value="1"/>
</dbReference>
<dbReference type="CDD" id="cd06138">
    <property type="entry name" value="ExoI_N"/>
    <property type="match status" value="1"/>
</dbReference>
<dbReference type="NCBIfam" id="NF008746">
    <property type="entry name" value="PRK11779.1"/>
    <property type="match status" value="1"/>
</dbReference>
<dbReference type="Pfam" id="PF00929">
    <property type="entry name" value="RNase_T"/>
    <property type="match status" value="1"/>
</dbReference>
<comment type="subunit">
    <text evidence="12">Monomer. Interacts with ssb (via C-terminus); this interaction stimulates the exonuclease activity by recruiting the enzyme to its substrate.</text>
</comment>
<feature type="binding site" evidence="15">
    <location>
        <position position="179"/>
    </location>
    <ligand>
        <name>Mg(2+)</name>
        <dbReference type="ChEBI" id="CHEBI:18420"/>
        <label>2</label>
    </ligand>
</feature>
<evidence type="ECO:0000256" key="2">
    <source>
        <dbReference type="ARBA" id="ARBA00012108"/>
    </source>
</evidence>
<evidence type="ECO:0000256" key="13">
    <source>
        <dbReference type="PIRNR" id="PIRNR000977"/>
    </source>
</evidence>
<evidence type="ECO:0000256" key="11">
    <source>
        <dbReference type="ARBA" id="ARBA00023204"/>
    </source>
</evidence>
<dbReference type="InterPro" id="IPR034747">
    <property type="entry name" value="EXOI_SH3"/>
</dbReference>
<evidence type="ECO:0000313" key="19">
    <source>
        <dbReference type="Proteomes" id="UP000254711"/>
    </source>
</evidence>
<dbReference type="GO" id="GO:0003677">
    <property type="term" value="F:DNA binding"/>
    <property type="evidence" value="ECO:0007669"/>
    <property type="project" value="UniProtKB-KW"/>
</dbReference>
<evidence type="ECO:0000259" key="16">
    <source>
        <dbReference type="PROSITE" id="PS51784"/>
    </source>
</evidence>
<keyword evidence="19" id="KW-1185">Reference proteome</keyword>
<keyword evidence="7 13" id="KW-0378">Hydrolase</keyword>
<dbReference type="RefSeq" id="WP_114823211.1">
    <property type="nucleotide sequence ID" value="NZ_QQSY01000001.1"/>
</dbReference>
<dbReference type="SUPFAM" id="SSF53098">
    <property type="entry name" value="Ribonuclease H-like"/>
    <property type="match status" value="1"/>
</dbReference>
<dbReference type="Gene3D" id="3.30.420.10">
    <property type="entry name" value="Ribonuclease H-like superfamily/Ribonuclease H"/>
    <property type="match status" value="1"/>
</dbReference>
<feature type="binding site" evidence="14">
    <location>
        <position position="158"/>
    </location>
    <ligand>
        <name>substrate</name>
    </ligand>
</feature>
<gene>
    <name evidence="18" type="ORF">DVT68_01000</name>
</gene>
<dbReference type="Gene3D" id="1.20.1280.70">
    <property type="entry name" value="Exonuclease ExoI, domain 3"/>
    <property type="match status" value="1"/>
</dbReference>
<proteinExistence type="predicted"/>
<evidence type="ECO:0000256" key="14">
    <source>
        <dbReference type="PIRSR" id="PIRSR000977-1"/>
    </source>
</evidence>
<dbReference type="PANTHER" id="PTHR11046:SF11">
    <property type="entry name" value="EXODEOXYRIBONUCLEASE I"/>
    <property type="match status" value="1"/>
</dbReference>
<evidence type="ECO:0000256" key="8">
    <source>
        <dbReference type="ARBA" id="ARBA00022839"/>
    </source>
</evidence>
<dbReference type="InterPro" id="IPR036397">
    <property type="entry name" value="RNaseH_sf"/>
</dbReference>
<evidence type="ECO:0000256" key="15">
    <source>
        <dbReference type="PIRSR" id="PIRSR000977-2"/>
    </source>
</evidence>
<dbReference type="Proteomes" id="UP000254711">
    <property type="component" value="Unassembled WGS sequence"/>
</dbReference>
<dbReference type="GO" id="GO:0006281">
    <property type="term" value="P:DNA repair"/>
    <property type="evidence" value="ECO:0007669"/>
    <property type="project" value="UniProtKB-KW"/>
</dbReference>
<feature type="binding site" evidence="15">
    <location>
        <position position="10"/>
    </location>
    <ligand>
        <name>Mg(2+)</name>
        <dbReference type="ChEBI" id="CHEBI:18420"/>
        <label>2</label>
    </ligand>
</feature>
<dbReference type="AlphaFoldDB" id="A0A370K9Y8"/>
<evidence type="ECO:0000256" key="10">
    <source>
        <dbReference type="ARBA" id="ARBA00023125"/>
    </source>
</evidence>
<dbReference type="InterPro" id="IPR013520">
    <property type="entry name" value="Ribonucl_H"/>
</dbReference>